<dbReference type="Pfam" id="PF13577">
    <property type="entry name" value="SnoaL_4"/>
    <property type="match status" value="1"/>
</dbReference>
<dbReference type="CDD" id="cd00531">
    <property type="entry name" value="NTF2_like"/>
    <property type="match status" value="1"/>
</dbReference>
<dbReference type="EMBL" id="JACLAW010000004">
    <property type="protein sequence ID" value="MBC2665285.1"/>
    <property type="molecule type" value="Genomic_DNA"/>
</dbReference>
<dbReference type="InterPro" id="IPR037401">
    <property type="entry name" value="SnoaL-like"/>
</dbReference>
<evidence type="ECO:0000313" key="2">
    <source>
        <dbReference type="EMBL" id="MBC2665285.1"/>
    </source>
</evidence>
<comment type="caution">
    <text evidence="2">The sequence shown here is derived from an EMBL/GenBank/DDBJ whole genome shotgun (WGS) entry which is preliminary data.</text>
</comment>
<keyword evidence="3" id="KW-1185">Reference proteome</keyword>
<proteinExistence type="predicted"/>
<evidence type="ECO:0000259" key="1">
    <source>
        <dbReference type="Pfam" id="PF13577"/>
    </source>
</evidence>
<reference evidence="2 3" key="1">
    <citation type="submission" date="2020-08" db="EMBL/GenBank/DDBJ databases">
        <title>The genome sequence of type strain Novosphingobium flavum NBRC 111647.</title>
        <authorList>
            <person name="Liu Y."/>
        </authorList>
    </citation>
    <scope>NUCLEOTIDE SEQUENCE [LARGE SCALE GENOMIC DNA]</scope>
    <source>
        <strain evidence="2 3">NBRC 111647</strain>
    </source>
</reference>
<dbReference type="Gene3D" id="3.10.450.50">
    <property type="match status" value="1"/>
</dbReference>
<organism evidence="2 3">
    <name type="scientific">Novosphingobium flavum</name>
    <dbReference type="NCBI Taxonomy" id="1778672"/>
    <lineage>
        <taxon>Bacteria</taxon>
        <taxon>Pseudomonadati</taxon>
        <taxon>Pseudomonadota</taxon>
        <taxon>Alphaproteobacteria</taxon>
        <taxon>Sphingomonadales</taxon>
        <taxon>Sphingomonadaceae</taxon>
        <taxon>Novosphingobium</taxon>
    </lineage>
</organism>
<protein>
    <submittedName>
        <fullName evidence="2">Nuclear transport factor 2 family protein</fullName>
    </submittedName>
</protein>
<dbReference type="InterPro" id="IPR032710">
    <property type="entry name" value="NTF2-like_dom_sf"/>
</dbReference>
<dbReference type="RefSeq" id="WP_185663538.1">
    <property type="nucleotide sequence ID" value="NZ_JACLAW010000004.1"/>
</dbReference>
<gene>
    <name evidence="2" type="ORF">H7F51_07120</name>
</gene>
<name>A0A7X1FQT8_9SPHN</name>
<sequence length="145" mass="16482">MTETAAPAGITPLTVEDRCAIHDLIAEYCHYEDSGDAAGWASLYTTDGRFVGGGNKLAVGYDALLEFATRRWADKPQVHDWVHWTANIVIRPTAEGAEARSFQMVVECKGDNYRIYKVSGKHDILRKENGQWRFYERRVFPLPFQ</sequence>
<accession>A0A7X1FQT8</accession>
<dbReference type="AlphaFoldDB" id="A0A7X1FQT8"/>
<evidence type="ECO:0000313" key="3">
    <source>
        <dbReference type="Proteomes" id="UP000566813"/>
    </source>
</evidence>
<feature type="domain" description="SnoaL-like" evidence="1">
    <location>
        <begin position="14"/>
        <end position="138"/>
    </location>
</feature>
<dbReference type="Proteomes" id="UP000566813">
    <property type="component" value="Unassembled WGS sequence"/>
</dbReference>
<dbReference type="SUPFAM" id="SSF54427">
    <property type="entry name" value="NTF2-like"/>
    <property type="match status" value="1"/>
</dbReference>